<evidence type="ECO:0000313" key="3">
    <source>
        <dbReference type="Proteomes" id="UP000005239"/>
    </source>
</evidence>
<evidence type="ECO:0000256" key="1">
    <source>
        <dbReference type="SAM" id="MobiDB-lite"/>
    </source>
</evidence>
<dbReference type="PANTHER" id="PTHR31552:SF8">
    <property type="entry name" value="SERPENTINE RECEPTOR CLASS GAMMA"/>
    <property type="match status" value="1"/>
</dbReference>
<accession>A0A8R1Z0P6</accession>
<sequence length="169" mass="19032">MFMVVSVVLTGLTSRQLYKIQLKVEVAMNLHDIFGNGRFNNNNNFETQTRKAIVAQQRKMFIIVAVCTFSHLIKAIHQFSWVFVAYFHLSELNAELQKTYVYPHYLATYSASVTLLIFSPRVRALLLSVKDVSEPSSIGTPTTTTSRPGRGGEEVEEPVVVMDSEGNEN</sequence>
<name>A0A2A6CNA1_PRIPA</name>
<feature type="region of interest" description="Disordered" evidence="1">
    <location>
        <begin position="134"/>
        <end position="169"/>
    </location>
</feature>
<keyword evidence="3" id="KW-1185">Reference proteome</keyword>
<organism evidence="2 3">
    <name type="scientific">Pristionchus pacificus</name>
    <name type="common">Parasitic nematode worm</name>
    <dbReference type="NCBI Taxonomy" id="54126"/>
    <lineage>
        <taxon>Eukaryota</taxon>
        <taxon>Metazoa</taxon>
        <taxon>Ecdysozoa</taxon>
        <taxon>Nematoda</taxon>
        <taxon>Chromadorea</taxon>
        <taxon>Rhabditida</taxon>
        <taxon>Rhabditina</taxon>
        <taxon>Diplogasteromorpha</taxon>
        <taxon>Diplogasteroidea</taxon>
        <taxon>Neodiplogasteridae</taxon>
        <taxon>Pristionchus</taxon>
    </lineage>
</organism>
<proteinExistence type="predicted"/>
<reference evidence="3" key="1">
    <citation type="journal article" date="2008" name="Nat. Genet.">
        <title>The Pristionchus pacificus genome provides a unique perspective on nematode lifestyle and parasitism.</title>
        <authorList>
            <person name="Dieterich C."/>
            <person name="Clifton S.W."/>
            <person name="Schuster L.N."/>
            <person name="Chinwalla A."/>
            <person name="Delehaunty K."/>
            <person name="Dinkelacker I."/>
            <person name="Fulton L."/>
            <person name="Fulton R."/>
            <person name="Godfrey J."/>
            <person name="Minx P."/>
            <person name="Mitreva M."/>
            <person name="Roeseler W."/>
            <person name="Tian H."/>
            <person name="Witte H."/>
            <person name="Yang S.P."/>
            <person name="Wilson R.K."/>
            <person name="Sommer R.J."/>
        </authorList>
    </citation>
    <scope>NUCLEOTIDE SEQUENCE [LARGE SCALE GENOMIC DNA]</scope>
    <source>
        <strain evidence="3">PS312</strain>
    </source>
</reference>
<reference evidence="2" key="2">
    <citation type="submission" date="2022-06" db="UniProtKB">
        <authorList>
            <consortium name="EnsemblMetazoa"/>
        </authorList>
    </citation>
    <scope>IDENTIFICATION</scope>
    <source>
        <strain evidence="2">PS312</strain>
    </source>
</reference>
<dbReference type="Proteomes" id="UP000005239">
    <property type="component" value="Unassembled WGS sequence"/>
</dbReference>
<gene>
    <name evidence="2" type="primary">WBGene00279213</name>
</gene>
<dbReference type="EnsemblMetazoa" id="PPA40844.1">
    <property type="protein sequence ID" value="PPA40844.1"/>
    <property type="gene ID" value="WBGene00279213"/>
</dbReference>
<protein>
    <submittedName>
        <fullName evidence="2">Uncharacterized protein</fullName>
    </submittedName>
</protein>
<dbReference type="AlphaFoldDB" id="A0A2A6CNA1"/>
<accession>A0A2A6CNA1</accession>
<feature type="compositionally biased region" description="Low complexity" evidence="1">
    <location>
        <begin position="134"/>
        <end position="148"/>
    </location>
</feature>
<dbReference type="PANTHER" id="PTHR31552">
    <property type="entry name" value="SERPENTINE RECEPTOR CLASS GAMMA"/>
    <property type="match status" value="1"/>
</dbReference>
<evidence type="ECO:0000313" key="2">
    <source>
        <dbReference type="EnsemblMetazoa" id="PPA40844.1"/>
    </source>
</evidence>